<dbReference type="OrthoDB" id="4500473at2759"/>
<name>A0A9N9L7S9_9HELO</name>
<comment type="caution">
    <text evidence="1">The sequence shown here is derived from an EMBL/GenBank/DDBJ whole genome shotgun (WGS) entry which is preliminary data.</text>
</comment>
<reference evidence="1" key="1">
    <citation type="submission" date="2021-07" db="EMBL/GenBank/DDBJ databases">
        <authorList>
            <person name="Durling M."/>
        </authorList>
    </citation>
    <scope>NUCLEOTIDE SEQUENCE</scope>
</reference>
<protein>
    <submittedName>
        <fullName evidence="1">Uncharacterized protein</fullName>
    </submittedName>
</protein>
<proteinExistence type="predicted"/>
<evidence type="ECO:0000313" key="1">
    <source>
        <dbReference type="EMBL" id="CAG8961990.1"/>
    </source>
</evidence>
<sequence>MFARVELRRTFYSNIFSSDASIKLNASFNQSAEVKMSNSDIPTWFPAASNDRFQPNGQIVLGSLITNPKQPENSLNNPDELVTIPRELFVNTLQEIDHSSSIERTRGLTVGAQLKIAEFIDSELSHSWGTTKIGGINAARISSANFRPNEKYVAESVAKPPIVAYLKRQVGYFKKKAPGLFMITGVKVVHEATLHRSAASSNTTTSKASADFGGVQVAAGPFGTRTAEDKHNESFQPDGDFVYAVRLKKLVFRKRKLELEVEYYTDGAEIHGGDKKRAAEQEFEMELMSEEDVTVETLGISGMVGHLVLDKEEGLKVR</sequence>
<organism evidence="1 2">
    <name type="scientific">Hymenoscyphus fraxineus</name>
    <dbReference type="NCBI Taxonomy" id="746836"/>
    <lineage>
        <taxon>Eukaryota</taxon>
        <taxon>Fungi</taxon>
        <taxon>Dikarya</taxon>
        <taxon>Ascomycota</taxon>
        <taxon>Pezizomycotina</taxon>
        <taxon>Leotiomycetes</taxon>
        <taxon>Helotiales</taxon>
        <taxon>Helotiaceae</taxon>
        <taxon>Hymenoscyphus</taxon>
    </lineage>
</organism>
<dbReference type="Proteomes" id="UP000696280">
    <property type="component" value="Unassembled WGS sequence"/>
</dbReference>
<dbReference type="AlphaFoldDB" id="A0A9N9L7S9"/>
<dbReference type="EMBL" id="CAJVRL010000122">
    <property type="protein sequence ID" value="CAG8961990.1"/>
    <property type="molecule type" value="Genomic_DNA"/>
</dbReference>
<gene>
    <name evidence="1" type="ORF">HYFRA_00014035</name>
</gene>
<evidence type="ECO:0000313" key="2">
    <source>
        <dbReference type="Proteomes" id="UP000696280"/>
    </source>
</evidence>
<accession>A0A9N9L7S9</accession>
<keyword evidence="2" id="KW-1185">Reference proteome</keyword>